<proteinExistence type="predicted"/>
<protein>
    <submittedName>
        <fullName evidence="1">Uncharacterized protein</fullName>
    </submittedName>
</protein>
<reference evidence="1" key="1">
    <citation type="journal article" date="2021" name="Proc. Natl. Acad. Sci. U.S.A.">
        <title>A Catalog of Tens of Thousands of Viruses from Human Metagenomes Reveals Hidden Associations with Chronic Diseases.</title>
        <authorList>
            <person name="Tisza M.J."/>
            <person name="Buck C.B."/>
        </authorList>
    </citation>
    <scope>NUCLEOTIDE SEQUENCE</scope>
    <source>
        <strain evidence="1">CtrpM6</strain>
    </source>
</reference>
<name>A0A8S5T3W7_9CAUD</name>
<accession>A0A8S5T3W7</accession>
<dbReference type="EMBL" id="BK032745">
    <property type="protein sequence ID" value="DAF58036.1"/>
    <property type="molecule type" value="Genomic_DNA"/>
</dbReference>
<evidence type="ECO:0000313" key="1">
    <source>
        <dbReference type="EMBL" id="DAF58036.1"/>
    </source>
</evidence>
<organism evidence="1">
    <name type="scientific">Siphoviridae sp. ctrpM6</name>
    <dbReference type="NCBI Taxonomy" id="2827956"/>
    <lineage>
        <taxon>Viruses</taxon>
        <taxon>Duplodnaviria</taxon>
        <taxon>Heunggongvirae</taxon>
        <taxon>Uroviricota</taxon>
        <taxon>Caudoviricetes</taxon>
    </lineage>
</organism>
<sequence>MADKSAIDDLLRYEHGWADAMGDFWRERMERLRTIDTGALYRSIKAHIEQGSTTTIEHNFMMYGIYVAAGVGPAHEWYRWTKGVKIKRINGGDLNFLGAEYREEQGLEKPKKVGPAWGGRVAGGEPKGPRDWFSRKYYSSVMKLNEHEAAFYGERYQGLMASAITEMFTGIGAARNL</sequence>